<organism evidence="1">
    <name type="scientific">uncultured marine group II/III euryarchaeote KM3_192_B10</name>
    <dbReference type="NCBI Taxonomy" id="1457963"/>
    <lineage>
        <taxon>Archaea</taxon>
        <taxon>Methanobacteriati</taxon>
        <taxon>Methanobacteriota</taxon>
        <taxon>environmental samples</taxon>
    </lineage>
</organism>
<reference evidence="1" key="1">
    <citation type="journal article" date="2014" name="Genome Biol. Evol.">
        <title>Pangenome evidence for extensive interdomain horizontal transfer affecting lineage core and shell genes in uncultured planktonic thaumarchaeota and euryarchaeota.</title>
        <authorList>
            <person name="Deschamps P."/>
            <person name="Zivanovic Y."/>
            <person name="Moreira D."/>
            <person name="Rodriguez-Valera F."/>
            <person name="Lopez-Garcia P."/>
        </authorList>
    </citation>
    <scope>NUCLEOTIDE SEQUENCE</scope>
</reference>
<name>A0A075GVX2_9EURY</name>
<dbReference type="EMBL" id="KF900769">
    <property type="protein sequence ID" value="AIF06422.1"/>
    <property type="molecule type" value="Genomic_DNA"/>
</dbReference>
<accession>A0A075GVX2</accession>
<proteinExistence type="predicted"/>
<protein>
    <submittedName>
        <fullName evidence="1">Uncharacterized protein</fullName>
    </submittedName>
</protein>
<evidence type="ECO:0000313" key="1">
    <source>
        <dbReference type="EMBL" id="AIF06422.1"/>
    </source>
</evidence>
<dbReference type="AlphaFoldDB" id="A0A075GVX2"/>
<sequence>MSKTPKKGDSKKGLGRGLGDLLAQHDTDLPFLGAYGAASGEHEQGLPASAGEDDSKQLLSAIERFLRTTLKEAEVEAEGDDVSVAGFITAVIRKEGGISFTINGSNLPLVPSDLAAPGMIAGELADDRSSAEVTMLQWGIESRRLLSRLCEHHLLTQ</sequence>